<organism evidence="2 3">
    <name type="scientific">Desmophyllum pertusum</name>
    <dbReference type="NCBI Taxonomy" id="174260"/>
    <lineage>
        <taxon>Eukaryota</taxon>
        <taxon>Metazoa</taxon>
        <taxon>Cnidaria</taxon>
        <taxon>Anthozoa</taxon>
        <taxon>Hexacorallia</taxon>
        <taxon>Scleractinia</taxon>
        <taxon>Caryophylliina</taxon>
        <taxon>Caryophylliidae</taxon>
        <taxon>Desmophyllum</taxon>
    </lineage>
</organism>
<sequence>MAPNAGLESRGCCQNYKSLTLRPTWTLGRRHRRTQGDRLKQLSLFTAAFAEAKEQLETPMIPRKRRASPSNARPEHMDKNNGEILHNSFDPRRK</sequence>
<feature type="region of interest" description="Disordered" evidence="1">
    <location>
        <begin position="56"/>
        <end position="94"/>
    </location>
</feature>
<accession>A0A9W9Z653</accession>
<name>A0A9W9Z653_9CNID</name>
<gene>
    <name evidence="2" type="ORF">OS493_039268</name>
</gene>
<keyword evidence="3" id="KW-1185">Reference proteome</keyword>
<reference evidence="2" key="1">
    <citation type="submission" date="2023-01" db="EMBL/GenBank/DDBJ databases">
        <title>Genome assembly of the deep-sea coral Lophelia pertusa.</title>
        <authorList>
            <person name="Herrera S."/>
            <person name="Cordes E."/>
        </authorList>
    </citation>
    <scope>NUCLEOTIDE SEQUENCE</scope>
    <source>
        <strain evidence="2">USNM1676648</strain>
        <tissue evidence="2">Polyp</tissue>
    </source>
</reference>
<evidence type="ECO:0000256" key="1">
    <source>
        <dbReference type="SAM" id="MobiDB-lite"/>
    </source>
</evidence>
<evidence type="ECO:0000313" key="3">
    <source>
        <dbReference type="Proteomes" id="UP001163046"/>
    </source>
</evidence>
<dbReference type="Proteomes" id="UP001163046">
    <property type="component" value="Unassembled WGS sequence"/>
</dbReference>
<evidence type="ECO:0000313" key="2">
    <source>
        <dbReference type="EMBL" id="KAJ7375727.1"/>
    </source>
</evidence>
<proteinExistence type="predicted"/>
<comment type="caution">
    <text evidence="2">The sequence shown here is derived from an EMBL/GenBank/DDBJ whole genome shotgun (WGS) entry which is preliminary data.</text>
</comment>
<dbReference type="AlphaFoldDB" id="A0A9W9Z653"/>
<protein>
    <submittedName>
        <fullName evidence="2">Uncharacterized protein</fullName>
    </submittedName>
</protein>
<dbReference type="EMBL" id="MU826521">
    <property type="protein sequence ID" value="KAJ7375727.1"/>
    <property type="molecule type" value="Genomic_DNA"/>
</dbReference>